<evidence type="ECO:0000256" key="1">
    <source>
        <dbReference type="ARBA" id="ARBA00004479"/>
    </source>
</evidence>
<comment type="subcellular location">
    <subcellularLocation>
        <location evidence="1">Membrane</location>
        <topology evidence="1">Single-pass type I membrane protein</topology>
    </subcellularLocation>
</comment>
<accession>A0AA88UF51</accession>
<keyword evidence="3" id="KW-1185">Reference proteome</keyword>
<dbReference type="AlphaFoldDB" id="A0AA88UF51"/>
<dbReference type="Proteomes" id="UP001187471">
    <property type="component" value="Unassembled WGS sequence"/>
</dbReference>
<feature type="non-terminal residue" evidence="2">
    <location>
        <position position="104"/>
    </location>
</feature>
<reference evidence="2" key="1">
    <citation type="submission" date="2022-12" db="EMBL/GenBank/DDBJ databases">
        <title>Draft genome assemblies for two species of Escallonia (Escalloniales).</title>
        <authorList>
            <person name="Chanderbali A."/>
            <person name="Dervinis C."/>
            <person name="Anghel I."/>
            <person name="Soltis D."/>
            <person name="Soltis P."/>
            <person name="Zapata F."/>
        </authorList>
    </citation>
    <scope>NUCLEOTIDE SEQUENCE</scope>
    <source>
        <strain evidence="2">UCBG92.1500</strain>
        <tissue evidence="2">Leaf</tissue>
    </source>
</reference>
<dbReference type="PANTHER" id="PTHR48006">
    <property type="entry name" value="LEUCINE-RICH REPEAT-CONTAINING PROTEIN DDB_G0281931-RELATED"/>
    <property type="match status" value="1"/>
</dbReference>
<proteinExistence type="predicted"/>
<dbReference type="Gene3D" id="3.80.10.10">
    <property type="entry name" value="Ribonuclease Inhibitor"/>
    <property type="match status" value="1"/>
</dbReference>
<dbReference type="PANTHER" id="PTHR48006:SF60">
    <property type="entry name" value="PROTEIN KINASE DOMAIN-CONTAINING PROTEIN"/>
    <property type="match status" value="1"/>
</dbReference>
<sequence length="104" mass="11753">MARFIYRSFIEAKYVYATGSWHRDLSRNYIHGSFPTTFGQLRLTICKALLGNRISGSIPKEFGDTATLEEVILEDNLLGGALPENLRSLSYLRRLGGYFGPFDT</sequence>
<evidence type="ECO:0000313" key="2">
    <source>
        <dbReference type="EMBL" id="KAK2979711.1"/>
    </source>
</evidence>
<comment type="caution">
    <text evidence="2">The sequence shown here is derived from an EMBL/GenBank/DDBJ whole genome shotgun (WGS) entry which is preliminary data.</text>
</comment>
<evidence type="ECO:0000313" key="3">
    <source>
        <dbReference type="Proteomes" id="UP001187471"/>
    </source>
</evidence>
<name>A0AA88UF51_9ASTE</name>
<gene>
    <name evidence="2" type="ORF">RJ640_004900</name>
</gene>
<dbReference type="InterPro" id="IPR032675">
    <property type="entry name" value="LRR_dom_sf"/>
</dbReference>
<organism evidence="2 3">
    <name type="scientific">Escallonia rubra</name>
    <dbReference type="NCBI Taxonomy" id="112253"/>
    <lineage>
        <taxon>Eukaryota</taxon>
        <taxon>Viridiplantae</taxon>
        <taxon>Streptophyta</taxon>
        <taxon>Embryophyta</taxon>
        <taxon>Tracheophyta</taxon>
        <taxon>Spermatophyta</taxon>
        <taxon>Magnoliopsida</taxon>
        <taxon>eudicotyledons</taxon>
        <taxon>Gunneridae</taxon>
        <taxon>Pentapetalae</taxon>
        <taxon>asterids</taxon>
        <taxon>campanulids</taxon>
        <taxon>Escalloniales</taxon>
        <taxon>Escalloniaceae</taxon>
        <taxon>Escallonia</taxon>
    </lineage>
</organism>
<dbReference type="GO" id="GO:0016020">
    <property type="term" value="C:membrane"/>
    <property type="evidence" value="ECO:0007669"/>
    <property type="project" value="UniProtKB-SubCell"/>
</dbReference>
<dbReference type="EMBL" id="JAVXUO010001724">
    <property type="protein sequence ID" value="KAK2979711.1"/>
    <property type="molecule type" value="Genomic_DNA"/>
</dbReference>
<protein>
    <submittedName>
        <fullName evidence="2">Uncharacterized protein</fullName>
    </submittedName>
</protein>
<dbReference type="InterPro" id="IPR051824">
    <property type="entry name" value="LRR_Rcpt-Like_S/T_Kinase"/>
</dbReference>
<dbReference type="SUPFAM" id="SSF52058">
    <property type="entry name" value="L domain-like"/>
    <property type="match status" value="1"/>
</dbReference>